<evidence type="ECO:0000256" key="1">
    <source>
        <dbReference type="SAM" id="Coils"/>
    </source>
</evidence>
<name>A0A830CKS9_9LAMI</name>
<comment type="caution">
    <text evidence="3">The sequence shown here is derived from an EMBL/GenBank/DDBJ whole genome shotgun (WGS) entry which is preliminary data.</text>
</comment>
<keyword evidence="4" id="KW-1185">Reference proteome</keyword>
<keyword evidence="1" id="KW-0175">Coiled coil</keyword>
<feature type="chain" id="PRO_5032815975" evidence="2">
    <location>
        <begin position="23"/>
        <end position="294"/>
    </location>
</feature>
<evidence type="ECO:0000313" key="4">
    <source>
        <dbReference type="Proteomes" id="UP000653305"/>
    </source>
</evidence>
<evidence type="ECO:0000256" key="2">
    <source>
        <dbReference type="SAM" id="SignalP"/>
    </source>
</evidence>
<accession>A0A830CKS9</accession>
<sequence length="294" mass="33720">MAIPSMLLPAIFAYLFASLTVSETLIFPIDYQTPSSCSDQSSQKSLACEVEEAKLKIAQLETILDERIAATYTKIQYFRDCEKKIEGLTAEIDRLKTAMSSSEHDYSRACLKLTALEEEVRLLWAASRKNNFEIHDLEYKALDAESRFKEVNSQVEEMTEIVSEQWIQIQQLEQAVHMAEMRKSKVKKELWRRCPFVKFFINLFGDCLEALKGIMDPYVSREGSMFVFCKSRALQTFDAAKHYHHQLQGFITHAMKSNELTATLVHEEVVFFMVGVSVGRFSINECLRVTPIPA</sequence>
<keyword evidence="2" id="KW-0732">Signal</keyword>
<dbReference type="AlphaFoldDB" id="A0A830CKS9"/>
<gene>
    <name evidence="3" type="ORF">PHJA_002270700</name>
</gene>
<dbReference type="OrthoDB" id="679141at2759"/>
<dbReference type="EMBL" id="BMAC01000670">
    <property type="protein sequence ID" value="GFQ01268.1"/>
    <property type="molecule type" value="Genomic_DNA"/>
</dbReference>
<dbReference type="PANTHER" id="PTHR34360">
    <property type="entry name" value="OS08G0519400 PROTEIN"/>
    <property type="match status" value="1"/>
</dbReference>
<proteinExistence type="predicted"/>
<dbReference type="PANTHER" id="PTHR34360:SF2">
    <property type="entry name" value="MYOSIN HEAVY CHAIN-LIKE PROTEIN"/>
    <property type="match status" value="1"/>
</dbReference>
<feature type="signal peptide" evidence="2">
    <location>
        <begin position="1"/>
        <end position="22"/>
    </location>
</feature>
<protein>
    <submittedName>
        <fullName evidence="3">Uncharacterized protein</fullName>
    </submittedName>
</protein>
<reference evidence="3" key="1">
    <citation type="submission" date="2020-07" db="EMBL/GenBank/DDBJ databases">
        <title>Ethylene signaling mediates host invasion by parasitic plants.</title>
        <authorList>
            <person name="Yoshida S."/>
        </authorList>
    </citation>
    <scope>NUCLEOTIDE SEQUENCE</scope>
    <source>
        <strain evidence="3">Okayama</strain>
    </source>
</reference>
<dbReference type="Proteomes" id="UP000653305">
    <property type="component" value="Unassembled WGS sequence"/>
</dbReference>
<evidence type="ECO:0000313" key="3">
    <source>
        <dbReference type="EMBL" id="GFQ01268.1"/>
    </source>
</evidence>
<feature type="coiled-coil region" evidence="1">
    <location>
        <begin position="43"/>
        <end position="105"/>
    </location>
</feature>
<organism evidence="3 4">
    <name type="scientific">Phtheirospermum japonicum</name>
    <dbReference type="NCBI Taxonomy" id="374723"/>
    <lineage>
        <taxon>Eukaryota</taxon>
        <taxon>Viridiplantae</taxon>
        <taxon>Streptophyta</taxon>
        <taxon>Embryophyta</taxon>
        <taxon>Tracheophyta</taxon>
        <taxon>Spermatophyta</taxon>
        <taxon>Magnoliopsida</taxon>
        <taxon>eudicotyledons</taxon>
        <taxon>Gunneridae</taxon>
        <taxon>Pentapetalae</taxon>
        <taxon>asterids</taxon>
        <taxon>lamiids</taxon>
        <taxon>Lamiales</taxon>
        <taxon>Orobanchaceae</taxon>
        <taxon>Orobanchaceae incertae sedis</taxon>
        <taxon>Phtheirospermum</taxon>
    </lineage>
</organism>